<name>A0ABV3YPE7_9PSED</name>
<evidence type="ECO:0000313" key="2">
    <source>
        <dbReference type="EMBL" id="MEX6500465.1"/>
    </source>
</evidence>
<gene>
    <name evidence="2" type="ORF">AB5S05_00200</name>
</gene>
<sequence length="84" mass="8749">MNLFDCPQRLLRLANRVLAAGAAGLLLGVLGAYGLEQQLGVPTLVGAHSLTVLGPALLKLGYVLRLNAQSRLRPLGWAGCCSPA</sequence>
<comment type="caution">
    <text evidence="2">The sequence shown here is derived from an EMBL/GenBank/DDBJ whole genome shotgun (WGS) entry which is preliminary data.</text>
</comment>
<protein>
    <submittedName>
        <fullName evidence="2">Transmembrane sensor/regulator PpyR</fullName>
    </submittedName>
</protein>
<feature type="transmembrane region" description="Helical" evidence="1">
    <location>
        <begin position="44"/>
        <end position="64"/>
    </location>
</feature>
<dbReference type="Proteomes" id="UP001560296">
    <property type="component" value="Unassembled WGS sequence"/>
</dbReference>
<keyword evidence="3" id="KW-1185">Reference proteome</keyword>
<reference evidence="2 3" key="1">
    <citation type="submission" date="2024-07" db="EMBL/GenBank/DDBJ databases">
        <authorList>
            <person name="Li M."/>
        </authorList>
    </citation>
    <scope>NUCLEOTIDE SEQUENCE [LARGE SCALE GENOMIC DNA]</scope>
    <source>
        <strain evidence="2 3">25A3E</strain>
    </source>
</reference>
<dbReference type="RefSeq" id="WP_369285379.1">
    <property type="nucleotide sequence ID" value="NZ_JBFTEG010000001.1"/>
</dbReference>
<keyword evidence="1" id="KW-0472">Membrane</keyword>
<keyword evidence="1" id="KW-1133">Transmembrane helix</keyword>
<accession>A0ABV3YPE7</accession>
<keyword evidence="1 2" id="KW-0812">Transmembrane</keyword>
<evidence type="ECO:0000313" key="3">
    <source>
        <dbReference type="Proteomes" id="UP001560296"/>
    </source>
</evidence>
<proteinExistence type="predicted"/>
<dbReference type="EMBL" id="JBFTEG010000001">
    <property type="protein sequence ID" value="MEX6500465.1"/>
    <property type="molecule type" value="Genomic_DNA"/>
</dbReference>
<evidence type="ECO:0000256" key="1">
    <source>
        <dbReference type="SAM" id="Phobius"/>
    </source>
</evidence>
<organism evidence="2 3">
    <name type="scientific">Pseudomonas zhanjiangensis</name>
    <dbReference type="NCBI Taxonomy" id="3239015"/>
    <lineage>
        <taxon>Bacteria</taxon>
        <taxon>Pseudomonadati</taxon>
        <taxon>Pseudomonadota</taxon>
        <taxon>Gammaproteobacteria</taxon>
        <taxon>Pseudomonadales</taxon>
        <taxon>Pseudomonadaceae</taxon>
        <taxon>Pseudomonas</taxon>
    </lineage>
</organism>